<evidence type="ECO:0000256" key="1">
    <source>
        <dbReference type="ARBA" id="ARBA00022737"/>
    </source>
</evidence>
<dbReference type="Gene3D" id="1.25.40.20">
    <property type="entry name" value="Ankyrin repeat-containing domain"/>
    <property type="match status" value="1"/>
</dbReference>
<dbReference type="SMART" id="SM00248">
    <property type="entry name" value="ANK"/>
    <property type="match status" value="4"/>
</dbReference>
<dbReference type="GO" id="GO:0004842">
    <property type="term" value="F:ubiquitin-protein transferase activity"/>
    <property type="evidence" value="ECO:0007669"/>
    <property type="project" value="TreeGrafter"/>
</dbReference>
<dbReference type="GO" id="GO:0085020">
    <property type="term" value="P:protein K6-linked ubiquitination"/>
    <property type="evidence" value="ECO:0007669"/>
    <property type="project" value="TreeGrafter"/>
</dbReference>
<sequence length="285" mass="30809">MKLIYPIFLGVFQAFSSSNRRMRQALVCLCLLIALPLQAHQAPPSDWWVHIANDRVSQVRDMLARGVDPNAFGPQGLPAAMFAVTEGAWNVYDLLLAQPSTDIHVENASHESLLMYLALVGDEKRAEALIKKGAEVNRLGWTPLMYAASTGREATVKLLLDHGAIVNSPGPQGENALMMAALGGHEAVVRQLLAAGADPTIRDLEGRSAGDWARMKSHTALGGKLDTLMQSVLARREAQRNPASATKAKPEAEAPEKPLDAEAPASGGQRYFDLKRFESGEEALP</sequence>
<dbReference type="InterPro" id="IPR036770">
    <property type="entry name" value="Ankyrin_rpt-contain_sf"/>
</dbReference>
<dbReference type="PANTHER" id="PTHR24171:SF8">
    <property type="entry name" value="BRCA1-ASSOCIATED RING DOMAIN PROTEIN 1"/>
    <property type="match status" value="1"/>
</dbReference>
<dbReference type="OrthoDB" id="198309at2"/>
<dbReference type="EMBL" id="SMBX01000002">
    <property type="protein sequence ID" value="TCV01758.1"/>
    <property type="molecule type" value="Genomic_DNA"/>
</dbReference>
<feature type="repeat" description="ANK" evidence="3">
    <location>
        <begin position="172"/>
        <end position="204"/>
    </location>
</feature>
<dbReference type="SUPFAM" id="SSF48403">
    <property type="entry name" value="Ankyrin repeat"/>
    <property type="match status" value="1"/>
</dbReference>
<keyword evidence="2 3" id="KW-0040">ANK repeat</keyword>
<accession>A0A4R3VDP3</accession>
<dbReference type="PROSITE" id="PS50297">
    <property type="entry name" value="ANK_REP_REGION"/>
    <property type="match status" value="2"/>
</dbReference>
<evidence type="ECO:0000256" key="3">
    <source>
        <dbReference type="PROSITE-ProRule" id="PRU00023"/>
    </source>
</evidence>
<protein>
    <submittedName>
        <fullName evidence="6">Uncharacterized protein</fullName>
    </submittedName>
</protein>
<name>A0A4R3VDP3_9BURK</name>
<dbReference type="InterPro" id="IPR002110">
    <property type="entry name" value="Ankyrin_rpt"/>
</dbReference>
<feature type="repeat" description="ANK" evidence="3">
    <location>
        <begin position="139"/>
        <end position="171"/>
    </location>
</feature>
<comment type="caution">
    <text evidence="6">The sequence shown here is derived from an EMBL/GenBank/DDBJ whole genome shotgun (WGS) entry which is preliminary data.</text>
</comment>
<keyword evidence="5" id="KW-0732">Signal</keyword>
<evidence type="ECO:0000256" key="5">
    <source>
        <dbReference type="SAM" id="SignalP"/>
    </source>
</evidence>
<evidence type="ECO:0000256" key="4">
    <source>
        <dbReference type="SAM" id="MobiDB-lite"/>
    </source>
</evidence>
<gene>
    <name evidence="6" type="ORF">EV686_102471</name>
</gene>
<dbReference type="Proteomes" id="UP000294692">
    <property type="component" value="Unassembled WGS sequence"/>
</dbReference>
<evidence type="ECO:0000313" key="6">
    <source>
        <dbReference type="EMBL" id="TCV01758.1"/>
    </source>
</evidence>
<reference evidence="6 7" key="1">
    <citation type="submission" date="2019-03" db="EMBL/GenBank/DDBJ databases">
        <title>Genomic Encyclopedia of Type Strains, Phase IV (KMG-IV): sequencing the most valuable type-strain genomes for metagenomic binning, comparative biology and taxonomic classification.</title>
        <authorList>
            <person name="Goeker M."/>
        </authorList>
    </citation>
    <scope>NUCLEOTIDE SEQUENCE [LARGE SCALE GENOMIC DNA]</scope>
    <source>
        <strain evidence="6 7">DSM 100048</strain>
    </source>
</reference>
<dbReference type="PANTHER" id="PTHR24171">
    <property type="entry name" value="ANKYRIN REPEAT DOMAIN-CONTAINING PROTEIN 39-RELATED"/>
    <property type="match status" value="1"/>
</dbReference>
<dbReference type="AlphaFoldDB" id="A0A4R3VDP3"/>
<evidence type="ECO:0000313" key="7">
    <source>
        <dbReference type="Proteomes" id="UP000294692"/>
    </source>
</evidence>
<dbReference type="RefSeq" id="WP_132474544.1">
    <property type="nucleotide sequence ID" value="NZ_JBHRVM010000001.1"/>
</dbReference>
<feature type="compositionally biased region" description="Basic and acidic residues" evidence="4">
    <location>
        <begin position="248"/>
        <end position="260"/>
    </location>
</feature>
<feature type="signal peptide" evidence="5">
    <location>
        <begin position="1"/>
        <end position="39"/>
    </location>
</feature>
<organism evidence="6 7">
    <name type="scientific">Paracandidimonas soli</name>
    <dbReference type="NCBI Taxonomy" id="1917182"/>
    <lineage>
        <taxon>Bacteria</taxon>
        <taxon>Pseudomonadati</taxon>
        <taxon>Pseudomonadota</taxon>
        <taxon>Betaproteobacteria</taxon>
        <taxon>Burkholderiales</taxon>
        <taxon>Alcaligenaceae</taxon>
        <taxon>Paracandidimonas</taxon>
    </lineage>
</organism>
<proteinExistence type="predicted"/>
<feature type="chain" id="PRO_5020456839" evidence="5">
    <location>
        <begin position="40"/>
        <end position="285"/>
    </location>
</feature>
<dbReference type="PROSITE" id="PS50088">
    <property type="entry name" value="ANK_REPEAT"/>
    <property type="match status" value="2"/>
</dbReference>
<keyword evidence="1" id="KW-0677">Repeat</keyword>
<dbReference type="Pfam" id="PF12796">
    <property type="entry name" value="Ank_2"/>
    <property type="match status" value="1"/>
</dbReference>
<feature type="region of interest" description="Disordered" evidence="4">
    <location>
        <begin position="237"/>
        <end position="285"/>
    </location>
</feature>
<evidence type="ECO:0000256" key="2">
    <source>
        <dbReference type="ARBA" id="ARBA00023043"/>
    </source>
</evidence>
<keyword evidence="7" id="KW-1185">Reference proteome</keyword>